<gene>
    <name evidence="2" type="ORF">M406DRAFT_75472</name>
</gene>
<feature type="compositionally biased region" description="Acidic residues" evidence="1">
    <location>
        <begin position="12"/>
        <end position="22"/>
    </location>
</feature>
<organism evidence="2 3">
    <name type="scientific">Cryphonectria parasitica (strain ATCC 38755 / EP155)</name>
    <dbReference type="NCBI Taxonomy" id="660469"/>
    <lineage>
        <taxon>Eukaryota</taxon>
        <taxon>Fungi</taxon>
        <taxon>Dikarya</taxon>
        <taxon>Ascomycota</taxon>
        <taxon>Pezizomycotina</taxon>
        <taxon>Sordariomycetes</taxon>
        <taxon>Sordariomycetidae</taxon>
        <taxon>Diaporthales</taxon>
        <taxon>Cryphonectriaceae</taxon>
        <taxon>Cryphonectria-Endothia species complex</taxon>
        <taxon>Cryphonectria</taxon>
    </lineage>
</organism>
<evidence type="ECO:0000313" key="3">
    <source>
        <dbReference type="Proteomes" id="UP000803844"/>
    </source>
</evidence>
<dbReference type="GeneID" id="63842985"/>
<protein>
    <submittedName>
        <fullName evidence="2">Uncharacterized protein</fullName>
    </submittedName>
</protein>
<feature type="region of interest" description="Disordered" evidence="1">
    <location>
        <begin position="1"/>
        <end position="43"/>
    </location>
</feature>
<dbReference type="EMBL" id="MU032345">
    <property type="protein sequence ID" value="KAF3768285.1"/>
    <property type="molecule type" value="Genomic_DNA"/>
</dbReference>
<keyword evidence="3" id="KW-1185">Reference proteome</keyword>
<comment type="caution">
    <text evidence="2">The sequence shown here is derived from an EMBL/GenBank/DDBJ whole genome shotgun (WGS) entry which is preliminary data.</text>
</comment>
<proteinExistence type="predicted"/>
<name>A0A9P4Y919_CRYP1</name>
<evidence type="ECO:0000313" key="2">
    <source>
        <dbReference type="EMBL" id="KAF3768285.1"/>
    </source>
</evidence>
<dbReference type="RefSeq" id="XP_040779246.1">
    <property type="nucleotide sequence ID" value="XM_040925856.1"/>
</dbReference>
<evidence type="ECO:0000256" key="1">
    <source>
        <dbReference type="SAM" id="MobiDB-lite"/>
    </source>
</evidence>
<sequence>METESSNIAEREQDEATPDEATPDGAGGASQTNIPDNANVDHDTDILDDADIMHNADVMHDADADADIVHDADVMHNANVLHDAQISKVDSNTYVTALLDTNTTFPRHSVLHSSYSDPPSLPFEGHSTVSPEVFSAQFRDESYNMELASTALASANTMLRHTEEGWDFSGINLQKLLRISVSLGNIVEKHVKEGSTVAQVELTAPSMKTDGYYCLKITLANASVNQIVQQIHKLDIRDHGTS</sequence>
<dbReference type="Proteomes" id="UP000803844">
    <property type="component" value="Unassembled WGS sequence"/>
</dbReference>
<reference evidence="2" key="1">
    <citation type="journal article" date="2020" name="Phytopathology">
        <title>Genome sequence of the chestnut blight fungus Cryphonectria parasitica EP155: A fundamental resource for an archetypical invasive plant pathogen.</title>
        <authorList>
            <person name="Crouch J.A."/>
            <person name="Dawe A."/>
            <person name="Aerts A."/>
            <person name="Barry K."/>
            <person name="Churchill A.C.L."/>
            <person name="Grimwood J."/>
            <person name="Hillman B."/>
            <person name="Milgroom M.G."/>
            <person name="Pangilinan J."/>
            <person name="Smith M."/>
            <person name="Salamov A."/>
            <person name="Schmutz J."/>
            <person name="Yadav J."/>
            <person name="Grigoriev I.V."/>
            <person name="Nuss D."/>
        </authorList>
    </citation>
    <scope>NUCLEOTIDE SEQUENCE</scope>
    <source>
        <strain evidence="2">EP155</strain>
    </source>
</reference>
<accession>A0A9P4Y919</accession>
<dbReference type="AlphaFoldDB" id="A0A9P4Y919"/>